<evidence type="ECO:0000313" key="2">
    <source>
        <dbReference type="EMBL" id="KAF2109169.1"/>
    </source>
</evidence>
<sequence length="181" mass="20065">MPSKSKPAWRQLSPNDIPALFTISEHIHPGLPESIEVFAERVNLFPEGCLALVSTSPDANEELLGYAISHPILHRQPPALDSLLGQICEDPKQYYIHDFAVLPEVRGGGLAKEGVKRLLDVGRRFESTCLVSVYGTGSFWEKFGFVKGDLEEDLREKLEGYGEGAVFLERRNEGILGMGQL</sequence>
<keyword evidence="3" id="KW-1185">Reference proteome</keyword>
<dbReference type="OrthoDB" id="2445945at2759"/>
<dbReference type="AlphaFoldDB" id="A0A6A5YPK7"/>
<dbReference type="Pfam" id="PF00583">
    <property type="entry name" value="Acetyltransf_1"/>
    <property type="match status" value="1"/>
</dbReference>
<dbReference type="GO" id="GO:0016747">
    <property type="term" value="F:acyltransferase activity, transferring groups other than amino-acyl groups"/>
    <property type="evidence" value="ECO:0007669"/>
    <property type="project" value="InterPro"/>
</dbReference>
<dbReference type="Proteomes" id="UP000799770">
    <property type="component" value="Unassembled WGS sequence"/>
</dbReference>
<gene>
    <name evidence="2" type="ORF">BDV96DRAFT_503044</name>
</gene>
<keyword evidence="2" id="KW-0012">Acyltransferase</keyword>
<dbReference type="Gene3D" id="3.40.630.30">
    <property type="match status" value="1"/>
</dbReference>
<keyword evidence="2" id="KW-0808">Transferase</keyword>
<proteinExistence type="predicted"/>
<dbReference type="InterPro" id="IPR000182">
    <property type="entry name" value="GNAT_dom"/>
</dbReference>
<dbReference type="InterPro" id="IPR016181">
    <property type="entry name" value="Acyl_CoA_acyltransferase"/>
</dbReference>
<name>A0A6A5YPK7_9PLEO</name>
<dbReference type="SUPFAM" id="SSF55729">
    <property type="entry name" value="Acyl-CoA N-acyltransferases (Nat)"/>
    <property type="match status" value="1"/>
</dbReference>
<organism evidence="2 3">
    <name type="scientific">Lophiotrema nucula</name>
    <dbReference type="NCBI Taxonomy" id="690887"/>
    <lineage>
        <taxon>Eukaryota</taxon>
        <taxon>Fungi</taxon>
        <taxon>Dikarya</taxon>
        <taxon>Ascomycota</taxon>
        <taxon>Pezizomycotina</taxon>
        <taxon>Dothideomycetes</taxon>
        <taxon>Pleosporomycetidae</taxon>
        <taxon>Pleosporales</taxon>
        <taxon>Lophiotremataceae</taxon>
        <taxon>Lophiotrema</taxon>
    </lineage>
</organism>
<dbReference type="PROSITE" id="PS51186">
    <property type="entry name" value="GNAT"/>
    <property type="match status" value="1"/>
</dbReference>
<protein>
    <submittedName>
        <fullName evidence="2">Acyl-CoA N-acyltransferase</fullName>
    </submittedName>
</protein>
<dbReference type="CDD" id="cd04301">
    <property type="entry name" value="NAT_SF"/>
    <property type="match status" value="1"/>
</dbReference>
<feature type="domain" description="N-acetyltransferase" evidence="1">
    <location>
        <begin position="7"/>
        <end position="173"/>
    </location>
</feature>
<reference evidence="2" key="1">
    <citation type="journal article" date="2020" name="Stud. Mycol.">
        <title>101 Dothideomycetes genomes: a test case for predicting lifestyles and emergence of pathogens.</title>
        <authorList>
            <person name="Haridas S."/>
            <person name="Albert R."/>
            <person name="Binder M."/>
            <person name="Bloem J."/>
            <person name="Labutti K."/>
            <person name="Salamov A."/>
            <person name="Andreopoulos B."/>
            <person name="Baker S."/>
            <person name="Barry K."/>
            <person name="Bills G."/>
            <person name="Bluhm B."/>
            <person name="Cannon C."/>
            <person name="Castanera R."/>
            <person name="Culley D."/>
            <person name="Daum C."/>
            <person name="Ezra D."/>
            <person name="Gonzalez J."/>
            <person name="Henrissat B."/>
            <person name="Kuo A."/>
            <person name="Liang C."/>
            <person name="Lipzen A."/>
            <person name="Lutzoni F."/>
            <person name="Magnuson J."/>
            <person name="Mondo S."/>
            <person name="Nolan M."/>
            <person name="Ohm R."/>
            <person name="Pangilinan J."/>
            <person name="Park H.-J."/>
            <person name="Ramirez L."/>
            <person name="Alfaro M."/>
            <person name="Sun H."/>
            <person name="Tritt A."/>
            <person name="Yoshinaga Y."/>
            <person name="Zwiers L.-H."/>
            <person name="Turgeon B."/>
            <person name="Goodwin S."/>
            <person name="Spatafora J."/>
            <person name="Crous P."/>
            <person name="Grigoriev I."/>
        </authorList>
    </citation>
    <scope>NUCLEOTIDE SEQUENCE</scope>
    <source>
        <strain evidence="2">CBS 627.86</strain>
    </source>
</reference>
<accession>A0A6A5YPK7</accession>
<evidence type="ECO:0000313" key="3">
    <source>
        <dbReference type="Proteomes" id="UP000799770"/>
    </source>
</evidence>
<evidence type="ECO:0000259" key="1">
    <source>
        <dbReference type="PROSITE" id="PS51186"/>
    </source>
</evidence>
<dbReference type="EMBL" id="ML977343">
    <property type="protein sequence ID" value="KAF2109169.1"/>
    <property type="molecule type" value="Genomic_DNA"/>
</dbReference>